<evidence type="ECO:0000256" key="6">
    <source>
        <dbReference type="ARBA" id="ARBA00032024"/>
    </source>
</evidence>
<evidence type="ECO:0000256" key="4">
    <source>
        <dbReference type="ARBA" id="ARBA00022655"/>
    </source>
</evidence>
<dbReference type="SUPFAM" id="SSF48179">
    <property type="entry name" value="6-phosphogluconate dehydrogenase C-terminal domain-like"/>
    <property type="match status" value="1"/>
</dbReference>
<keyword evidence="11" id="KW-1185">Reference proteome</keyword>
<protein>
    <recommendedName>
        <fullName evidence="3">2-dehydropantoate 2-reductase</fullName>
        <ecNumber evidence="2">1.1.1.169</ecNumber>
    </recommendedName>
    <alternativeName>
        <fullName evidence="6">Ketopantoate reductase</fullName>
    </alternativeName>
</protein>
<gene>
    <name evidence="10" type="ORF">ACFFHW_04270</name>
</gene>
<dbReference type="PANTHER" id="PTHR21708">
    <property type="entry name" value="PROBABLE 2-DEHYDROPANTOATE 2-REDUCTASE"/>
    <property type="match status" value="1"/>
</dbReference>
<dbReference type="Gene3D" id="3.40.50.720">
    <property type="entry name" value="NAD(P)-binding Rossmann-like Domain"/>
    <property type="match status" value="1"/>
</dbReference>
<feature type="domain" description="Ketopantoate reductase N-terminal" evidence="8">
    <location>
        <begin position="10"/>
        <end position="176"/>
    </location>
</feature>
<comment type="caution">
    <text evidence="10">The sequence shown here is derived from an EMBL/GenBank/DDBJ whole genome shotgun (WGS) entry which is preliminary data.</text>
</comment>
<evidence type="ECO:0000259" key="8">
    <source>
        <dbReference type="Pfam" id="PF02558"/>
    </source>
</evidence>
<evidence type="ECO:0000256" key="2">
    <source>
        <dbReference type="ARBA" id="ARBA00013014"/>
    </source>
</evidence>
<dbReference type="Proteomes" id="UP001589814">
    <property type="component" value="Unassembled WGS sequence"/>
</dbReference>
<dbReference type="Pfam" id="PF08546">
    <property type="entry name" value="ApbA_C"/>
    <property type="match status" value="1"/>
</dbReference>
<name>A0ABV6G0W6_9GAMM</name>
<dbReference type="InterPro" id="IPR051402">
    <property type="entry name" value="KPR-Related"/>
</dbReference>
<keyword evidence="5" id="KW-0560">Oxidoreductase</keyword>
<evidence type="ECO:0000313" key="11">
    <source>
        <dbReference type="Proteomes" id="UP001589814"/>
    </source>
</evidence>
<evidence type="ECO:0000256" key="3">
    <source>
        <dbReference type="ARBA" id="ARBA00019465"/>
    </source>
</evidence>
<dbReference type="InterPro" id="IPR013328">
    <property type="entry name" value="6PGD_dom2"/>
</dbReference>
<proteinExistence type="predicted"/>
<dbReference type="InterPro" id="IPR013752">
    <property type="entry name" value="KPA_reductase"/>
</dbReference>
<dbReference type="SUPFAM" id="SSF51735">
    <property type="entry name" value="NAD(P)-binding Rossmann-fold domains"/>
    <property type="match status" value="1"/>
</dbReference>
<organism evidence="10 11">
    <name type="scientific">Kushneria aurantia</name>
    <dbReference type="NCBI Taxonomy" id="504092"/>
    <lineage>
        <taxon>Bacteria</taxon>
        <taxon>Pseudomonadati</taxon>
        <taxon>Pseudomonadota</taxon>
        <taxon>Gammaproteobacteria</taxon>
        <taxon>Oceanospirillales</taxon>
        <taxon>Halomonadaceae</taxon>
        <taxon>Kushneria</taxon>
    </lineage>
</organism>
<evidence type="ECO:0000256" key="7">
    <source>
        <dbReference type="ARBA" id="ARBA00048793"/>
    </source>
</evidence>
<dbReference type="Pfam" id="PF02558">
    <property type="entry name" value="ApbA"/>
    <property type="match status" value="1"/>
</dbReference>
<dbReference type="PANTHER" id="PTHR21708:SF45">
    <property type="entry name" value="2-DEHYDROPANTOATE 2-REDUCTASE"/>
    <property type="match status" value="1"/>
</dbReference>
<dbReference type="RefSeq" id="WP_026351674.1">
    <property type="nucleotide sequence ID" value="NZ_JBHLVX010000013.1"/>
</dbReference>
<evidence type="ECO:0000259" key="9">
    <source>
        <dbReference type="Pfam" id="PF08546"/>
    </source>
</evidence>
<dbReference type="EMBL" id="JBHLVX010000013">
    <property type="protein sequence ID" value="MFC0267224.1"/>
    <property type="molecule type" value="Genomic_DNA"/>
</dbReference>
<feature type="domain" description="Ketopantoate reductase C-terminal" evidence="9">
    <location>
        <begin position="207"/>
        <end position="326"/>
    </location>
</feature>
<reference evidence="10 11" key="1">
    <citation type="submission" date="2024-09" db="EMBL/GenBank/DDBJ databases">
        <authorList>
            <person name="Sun Q."/>
            <person name="Mori K."/>
        </authorList>
    </citation>
    <scope>NUCLEOTIDE SEQUENCE [LARGE SCALE GENOMIC DNA]</scope>
    <source>
        <strain evidence="10 11">CCM 7415</strain>
    </source>
</reference>
<dbReference type="InterPro" id="IPR036291">
    <property type="entry name" value="NAD(P)-bd_dom_sf"/>
</dbReference>
<dbReference type="NCBIfam" id="NF005089">
    <property type="entry name" value="PRK06522.1-4"/>
    <property type="match status" value="1"/>
</dbReference>
<evidence type="ECO:0000313" key="10">
    <source>
        <dbReference type="EMBL" id="MFC0267224.1"/>
    </source>
</evidence>
<keyword evidence="4" id="KW-0566">Pantothenate biosynthesis</keyword>
<comment type="pathway">
    <text evidence="1">Cofactor biosynthesis; (R)-pantothenate biosynthesis; (R)-pantoate from 3-methyl-2-oxobutanoate: step 2/2.</text>
</comment>
<dbReference type="InterPro" id="IPR013332">
    <property type="entry name" value="KPR_N"/>
</dbReference>
<accession>A0ABV6G0W6</accession>
<dbReference type="InterPro" id="IPR008927">
    <property type="entry name" value="6-PGluconate_DH-like_C_sf"/>
</dbReference>
<evidence type="ECO:0000256" key="1">
    <source>
        <dbReference type="ARBA" id="ARBA00004994"/>
    </source>
</evidence>
<evidence type="ECO:0000256" key="5">
    <source>
        <dbReference type="ARBA" id="ARBA00023002"/>
    </source>
</evidence>
<comment type="catalytic activity">
    <reaction evidence="7">
        <text>(R)-pantoate + NADP(+) = 2-dehydropantoate + NADPH + H(+)</text>
        <dbReference type="Rhea" id="RHEA:16233"/>
        <dbReference type="ChEBI" id="CHEBI:11561"/>
        <dbReference type="ChEBI" id="CHEBI:15378"/>
        <dbReference type="ChEBI" id="CHEBI:15980"/>
        <dbReference type="ChEBI" id="CHEBI:57783"/>
        <dbReference type="ChEBI" id="CHEBI:58349"/>
        <dbReference type="EC" id="1.1.1.169"/>
    </reaction>
</comment>
<dbReference type="Gene3D" id="1.10.1040.10">
    <property type="entry name" value="N-(1-d-carboxylethyl)-l-norvaline Dehydrogenase, domain 2"/>
    <property type="match status" value="1"/>
</dbReference>
<dbReference type="EC" id="1.1.1.169" evidence="2"/>
<sequence>MSSPIAALRIAIIGAGAIGTALAALLAEAGCQVSVLARGETLFAIKTRGIRLSDMQGEHAARVKVSDNCAELGVHDIVLLCTKSQALPSLLPQLRPLFDAHTCLVPMVNGTPWWLFMGQLSEAWPDHIDAVDPGGKLVTCLPAETIVGCVVYISAQVLSPGSARSKTPHQLILGEITALPAKRVQRLMALIEWLGVAGIETRHTPRIRDAVWSKIAANLTSNPLSVITNASLDTLYGSPLLEKVVEGLFEETRLIANAYGSQLELDLAELRKLGAGMAGVKTSMLQDFQQAKELELAAIVEGVIELAQRKEIAVPTISTIYSLTHYLENAAYCANEPTS</sequence>